<feature type="compositionally biased region" description="Acidic residues" evidence="2">
    <location>
        <begin position="216"/>
        <end position="226"/>
    </location>
</feature>
<feature type="region of interest" description="Disordered" evidence="2">
    <location>
        <begin position="488"/>
        <end position="663"/>
    </location>
</feature>
<dbReference type="EMBL" id="JAUUTY010000002">
    <property type="protein sequence ID" value="KAK1677142.1"/>
    <property type="molecule type" value="Genomic_DNA"/>
</dbReference>
<reference evidence="4" key="1">
    <citation type="submission" date="2023-07" db="EMBL/GenBank/DDBJ databases">
        <title>A chromosome-level genome assembly of Lolium multiflorum.</title>
        <authorList>
            <person name="Chen Y."/>
            <person name="Copetti D."/>
            <person name="Kolliker R."/>
            <person name="Studer B."/>
        </authorList>
    </citation>
    <scope>NUCLEOTIDE SEQUENCE</scope>
    <source>
        <strain evidence="4">02402/16</strain>
        <tissue evidence="4">Leaf</tissue>
    </source>
</reference>
<evidence type="ECO:0000313" key="4">
    <source>
        <dbReference type="EMBL" id="KAK1677142.1"/>
    </source>
</evidence>
<feature type="compositionally biased region" description="Basic residues" evidence="2">
    <location>
        <begin position="575"/>
        <end position="587"/>
    </location>
</feature>
<dbReference type="Pfam" id="PF03732">
    <property type="entry name" value="Retrotrans_gag"/>
    <property type="match status" value="1"/>
</dbReference>
<proteinExistence type="predicted"/>
<evidence type="ECO:0000313" key="5">
    <source>
        <dbReference type="Proteomes" id="UP001231189"/>
    </source>
</evidence>
<feature type="coiled-coil region" evidence="1">
    <location>
        <begin position="409"/>
        <end position="436"/>
    </location>
</feature>
<evidence type="ECO:0000256" key="1">
    <source>
        <dbReference type="SAM" id="Coils"/>
    </source>
</evidence>
<feature type="region of interest" description="Disordered" evidence="2">
    <location>
        <begin position="184"/>
        <end position="246"/>
    </location>
</feature>
<feature type="compositionally biased region" description="Basic and acidic residues" evidence="2">
    <location>
        <begin position="515"/>
        <end position="529"/>
    </location>
</feature>
<feature type="region of interest" description="Disordered" evidence="2">
    <location>
        <begin position="696"/>
        <end position="716"/>
    </location>
</feature>
<organism evidence="4 5">
    <name type="scientific">Lolium multiflorum</name>
    <name type="common">Italian ryegrass</name>
    <name type="synonym">Lolium perenne subsp. multiflorum</name>
    <dbReference type="NCBI Taxonomy" id="4521"/>
    <lineage>
        <taxon>Eukaryota</taxon>
        <taxon>Viridiplantae</taxon>
        <taxon>Streptophyta</taxon>
        <taxon>Embryophyta</taxon>
        <taxon>Tracheophyta</taxon>
        <taxon>Spermatophyta</taxon>
        <taxon>Magnoliopsida</taxon>
        <taxon>Liliopsida</taxon>
        <taxon>Poales</taxon>
        <taxon>Poaceae</taxon>
        <taxon>BOP clade</taxon>
        <taxon>Pooideae</taxon>
        <taxon>Poodae</taxon>
        <taxon>Poeae</taxon>
        <taxon>Poeae Chloroplast Group 2 (Poeae type)</taxon>
        <taxon>Loliodinae</taxon>
        <taxon>Loliinae</taxon>
        <taxon>Lolium</taxon>
    </lineage>
</organism>
<feature type="compositionally biased region" description="Basic and acidic residues" evidence="2">
    <location>
        <begin position="612"/>
        <end position="649"/>
    </location>
</feature>
<dbReference type="PANTHER" id="PTHR33223">
    <property type="entry name" value="CCHC-TYPE DOMAIN-CONTAINING PROTEIN"/>
    <property type="match status" value="1"/>
</dbReference>
<sequence length="881" mass="97330">MRSSSPAAAGAGRCRVRVWHVRGGTAMLNVEKRGPGMERGGEATCGRGARRQTRDGVAMPLLSRQSVAGACWPGRCGPPFDQWRIWACSGDQVEADECWIPAKTDPIKLSIVLIGGIHIFIGETVDSDGNALVSHADATAAEQDAVAKIRSETQELLKEDSAWVSQVLEKPRCHFVHFLAHTAGTAPPQEGAGPMQVEATGDSDAPDQQEAAGDSDAPDQQEDVGDKEESILGNLSPTSDDATTMDTEEYNRLPKELEDSATAEAESAPPKQVIATITGLEQGSDEETTPTDAGLPGPSNSETPPSRPRYRVVPDSREERILEHGENMSTEELVEEAGRGAIAHSEILTKPITPDDAIDPEALEAKRKEMLATAKVFANTAVAMLEERQEAEEVMESFLKREREAVEYLEEAKALRARWETIMEEAGKEVDRIRREAIGPRKINFATPTNQQPLATPKDNMKKAAEILAKNNEEIDIAHLRTLASVMKQQSKTDTSRRLESNPELCVSTAQKNASGREHRDDESRTRSTERRRRTREHPNPIPVPSKITPTDPNKGKDPMYTGRDKYRNPSPPPRHPRPPPPPRRRSPAGNTRPHGLGGINIRDNAAPQRNRNTERTPDPRRSRNEEREPEPRRSRNEGGDRHHGEGSHRSRSQQQKGVENLKAEAKGPTIPLADLPPHHLVEEVEAEVEAGDLAPVQNPPATARATQGNHYDGSERPDTWIEDYFNAVSFTRGNQKIACRMLQLYLIGPAHTWLSDLPENSIFCWFDLKIAFEKHFRGTYKRPATTSDLQACIQKKGETSRNFLTRWLATRNECENVDNRTAMHAFIGGLQRGGLLRHKLTCLINENNLTLDDMIGIASTHTATDDDASGELTATAIPLH</sequence>
<feature type="region of interest" description="Disordered" evidence="2">
    <location>
        <begin position="280"/>
        <end position="312"/>
    </location>
</feature>
<dbReference type="AlphaFoldDB" id="A0AAD8T7X3"/>
<feature type="compositionally biased region" description="Polar residues" evidence="2">
    <location>
        <begin position="233"/>
        <end position="245"/>
    </location>
</feature>
<gene>
    <name evidence="4" type="ORF">QYE76_037990</name>
</gene>
<feature type="domain" description="Retrotransposon gag" evidence="3">
    <location>
        <begin position="744"/>
        <end position="832"/>
    </location>
</feature>
<dbReference type="InterPro" id="IPR005162">
    <property type="entry name" value="Retrotrans_gag_dom"/>
</dbReference>
<dbReference type="Proteomes" id="UP001231189">
    <property type="component" value="Unassembled WGS sequence"/>
</dbReference>
<comment type="caution">
    <text evidence="4">The sequence shown here is derived from an EMBL/GenBank/DDBJ whole genome shotgun (WGS) entry which is preliminary data.</text>
</comment>
<dbReference type="PANTHER" id="PTHR33223:SF8">
    <property type="entry name" value="OS04G0172440 PROTEIN"/>
    <property type="match status" value="1"/>
</dbReference>
<name>A0AAD8T7X3_LOLMU</name>
<keyword evidence="5" id="KW-1185">Reference proteome</keyword>
<feature type="compositionally biased region" description="Basic and acidic residues" evidence="2">
    <location>
        <begin position="554"/>
        <end position="568"/>
    </location>
</feature>
<protein>
    <recommendedName>
        <fullName evidence="3">Retrotransposon gag domain-containing protein</fullName>
    </recommendedName>
</protein>
<evidence type="ECO:0000256" key="2">
    <source>
        <dbReference type="SAM" id="MobiDB-lite"/>
    </source>
</evidence>
<evidence type="ECO:0000259" key="3">
    <source>
        <dbReference type="Pfam" id="PF03732"/>
    </source>
</evidence>
<accession>A0AAD8T7X3</accession>
<keyword evidence="1" id="KW-0175">Coiled coil</keyword>